<sequence>MAAKPRVHEVASELGVDSKVALAKLKEMGEFVKGPSSSIEPPVARKLRAALEAEGFTPDKAAAAAPKAPAPGPRPAAPG</sequence>
<evidence type="ECO:0000313" key="3">
    <source>
        <dbReference type="EMBL" id="ERK72402.1"/>
    </source>
</evidence>
<dbReference type="GO" id="GO:0003743">
    <property type="term" value="F:translation initiation factor activity"/>
    <property type="evidence" value="ECO:0007669"/>
    <property type="project" value="UniProtKB-KW"/>
</dbReference>
<protein>
    <submittedName>
        <fullName evidence="3">Translation initiation factor IF-2 protein</fullName>
    </submittedName>
</protein>
<evidence type="ECO:0000259" key="2">
    <source>
        <dbReference type="Pfam" id="PF04760"/>
    </source>
</evidence>
<dbReference type="InterPro" id="IPR006847">
    <property type="entry name" value="IF2_N"/>
</dbReference>
<name>U2TCH9_LEIAQ</name>
<organism evidence="3 4">
    <name type="scientific">Leifsonia aquatica ATCC 14665</name>
    <dbReference type="NCBI Taxonomy" id="1358026"/>
    <lineage>
        <taxon>Bacteria</taxon>
        <taxon>Bacillati</taxon>
        <taxon>Actinomycetota</taxon>
        <taxon>Actinomycetes</taxon>
        <taxon>Micrococcales</taxon>
        <taxon>Microbacteriaceae</taxon>
        <taxon>Leifsonia</taxon>
    </lineage>
</organism>
<comment type="caution">
    <text evidence="3">The sequence shown here is derived from an EMBL/GenBank/DDBJ whole genome shotgun (WGS) entry which is preliminary data.</text>
</comment>
<proteinExistence type="predicted"/>
<feature type="region of interest" description="Disordered" evidence="1">
    <location>
        <begin position="54"/>
        <end position="79"/>
    </location>
</feature>
<keyword evidence="3" id="KW-0648">Protein biosynthesis</keyword>
<accession>U2TCH9</accession>
<dbReference type="EMBL" id="AWVQ01000135">
    <property type="protein sequence ID" value="ERK72402.1"/>
    <property type="molecule type" value="Genomic_DNA"/>
</dbReference>
<feature type="non-terminal residue" evidence="3">
    <location>
        <position position="79"/>
    </location>
</feature>
<evidence type="ECO:0000256" key="1">
    <source>
        <dbReference type="SAM" id="MobiDB-lite"/>
    </source>
</evidence>
<reference evidence="3 4" key="1">
    <citation type="submission" date="2013-08" db="EMBL/GenBank/DDBJ databases">
        <authorList>
            <person name="Weinstock G."/>
            <person name="Sodergren E."/>
            <person name="Wylie T."/>
            <person name="Fulton L."/>
            <person name="Fulton R."/>
            <person name="Fronick C."/>
            <person name="O'Laughlin M."/>
            <person name="Godfrey J."/>
            <person name="Miner T."/>
            <person name="Herter B."/>
            <person name="Appelbaum E."/>
            <person name="Cordes M."/>
            <person name="Lek S."/>
            <person name="Wollam A."/>
            <person name="Pepin K.H."/>
            <person name="Palsikar V.B."/>
            <person name="Mitreva M."/>
            <person name="Wilson R.K."/>
        </authorList>
    </citation>
    <scope>NUCLEOTIDE SEQUENCE [LARGE SCALE GENOMIC DNA]</scope>
    <source>
        <strain evidence="3 4">ATCC 14665</strain>
    </source>
</reference>
<keyword evidence="3" id="KW-0396">Initiation factor</keyword>
<dbReference type="HOGENOM" id="CLU_107394_2_0_11"/>
<dbReference type="Gene3D" id="1.10.10.2480">
    <property type="match status" value="1"/>
</dbReference>
<dbReference type="Pfam" id="PF04760">
    <property type="entry name" value="IF2_N"/>
    <property type="match status" value="1"/>
</dbReference>
<dbReference type="OrthoDB" id="9811804at2"/>
<dbReference type="Proteomes" id="UP000016605">
    <property type="component" value="Unassembled WGS sequence"/>
</dbReference>
<gene>
    <name evidence="3" type="ORF">N136_01245</name>
</gene>
<dbReference type="RefSeq" id="WP_021758003.1">
    <property type="nucleotide sequence ID" value="NZ_KI271997.1"/>
</dbReference>
<feature type="domain" description="Translation initiation factor IF-2 N-terminal" evidence="2">
    <location>
        <begin position="5"/>
        <end position="53"/>
    </location>
</feature>
<evidence type="ECO:0000313" key="4">
    <source>
        <dbReference type="Proteomes" id="UP000016605"/>
    </source>
</evidence>
<dbReference type="AlphaFoldDB" id="U2TCH9"/>
<feature type="compositionally biased region" description="Pro residues" evidence="1">
    <location>
        <begin position="68"/>
        <end position="79"/>
    </location>
</feature>